<comment type="similarity">
    <text evidence="4 19">Belongs to the CobS family.</text>
</comment>
<reference evidence="21" key="1">
    <citation type="submission" date="2019-06" db="EMBL/GenBank/DDBJ databases">
        <title>Gordonia isolated from sludge of a wastewater treatment plant.</title>
        <authorList>
            <person name="Tamura T."/>
            <person name="Aoyama K."/>
            <person name="Kang Y."/>
            <person name="Saito S."/>
            <person name="Akiyama N."/>
            <person name="Yazawa K."/>
            <person name="Gonoi T."/>
            <person name="Mikami Y."/>
        </authorList>
    </citation>
    <scope>NUCLEOTIDE SEQUENCE [LARGE SCALE GENOMIC DNA]</scope>
    <source>
        <strain evidence="21">NBRC 107697</strain>
    </source>
</reference>
<dbReference type="RefSeq" id="WP_161927991.1">
    <property type="nucleotide sequence ID" value="NZ_BJOU01000002.1"/>
</dbReference>
<feature type="transmembrane region" description="Helical" evidence="19">
    <location>
        <begin position="204"/>
        <end position="222"/>
    </location>
</feature>
<feature type="transmembrane region" description="Helical" evidence="19">
    <location>
        <begin position="38"/>
        <end position="61"/>
    </location>
</feature>
<keyword evidence="21" id="KW-1185">Reference proteome</keyword>
<evidence type="ECO:0000256" key="15">
    <source>
        <dbReference type="ARBA" id="ARBA00032605"/>
    </source>
</evidence>
<keyword evidence="8 19" id="KW-0169">Cobalamin biosynthesis</keyword>
<comment type="catalytic activity">
    <reaction evidence="18 19">
        <text>alpha-ribazole 5'-phosphate + adenosylcob(III)inamide-GDP = adenosylcob(III)alamin 5'-phosphate + GMP + H(+)</text>
        <dbReference type="Rhea" id="RHEA:23560"/>
        <dbReference type="ChEBI" id="CHEBI:15378"/>
        <dbReference type="ChEBI" id="CHEBI:57918"/>
        <dbReference type="ChEBI" id="CHEBI:58115"/>
        <dbReference type="ChEBI" id="CHEBI:60487"/>
        <dbReference type="ChEBI" id="CHEBI:60493"/>
        <dbReference type="EC" id="2.7.8.26"/>
    </reaction>
</comment>
<feature type="transmembrane region" description="Helical" evidence="19">
    <location>
        <begin position="117"/>
        <end position="139"/>
    </location>
</feature>
<protein>
    <recommendedName>
        <fullName evidence="6 19">Adenosylcobinamide-GDP ribazoletransferase</fullName>
        <ecNumber evidence="5 19">2.7.8.26</ecNumber>
    </recommendedName>
    <alternativeName>
        <fullName evidence="16 19">Cobalamin synthase</fullName>
    </alternativeName>
    <alternativeName>
        <fullName evidence="15 19">Cobalamin-5'-phosphate synthase</fullName>
    </alternativeName>
</protein>
<evidence type="ECO:0000313" key="20">
    <source>
        <dbReference type="EMBL" id="GED98593.1"/>
    </source>
</evidence>
<comment type="caution">
    <text evidence="20">The sequence shown here is derived from an EMBL/GenBank/DDBJ whole genome shotgun (WGS) entry which is preliminary data.</text>
</comment>
<dbReference type="GO" id="GO:0005886">
    <property type="term" value="C:plasma membrane"/>
    <property type="evidence" value="ECO:0007669"/>
    <property type="project" value="UniProtKB-SubCell"/>
</dbReference>
<accession>A0A7I9V0C7</accession>
<dbReference type="AlphaFoldDB" id="A0A7I9V0C7"/>
<dbReference type="PANTHER" id="PTHR34148">
    <property type="entry name" value="ADENOSYLCOBINAMIDE-GDP RIBAZOLETRANSFERASE"/>
    <property type="match status" value="1"/>
</dbReference>
<dbReference type="HAMAP" id="MF_00719">
    <property type="entry name" value="CobS"/>
    <property type="match status" value="1"/>
</dbReference>
<comment type="catalytic activity">
    <reaction evidence="17 19">
        <text>alpha-ribazole + adenosylcob(III)inamide-GDP = adenosylcob(III)alamin + GMP + H(+)</text>
        <dbReference type="Rhea" id="RHEA:16049"/>
        <dbReference type="ChEBI" id="CHEBI:10329"/>
        <dbReference type="ChEBI" id="CHEBI:15378"/>
        <dbReference type="ChEBI" id="CHEBI:18408"/>
        <dbReference type="ChEBI" id="CHEBI:58115"/>
        <dbReference type="ChEBI" id="CHEBI:60487"/>
        <dbReference type="EC" id="2.7.8.26"/>
    </reaction>
</comment>
<dbReference type="GO" id="GO:0008818">
    <property type="term" value="F:cobalamin 5'-phosphate synthase activity"/>
    <property type="evidence" value="ECO:0007669"/>
    <property type="project" value="UniProtKB-UniRule"/>
</dbReference>
<organism evidence="20 21">
    <name type="scientific">Gordonia crocea</name>
    <dbReference type="NCBI Taxonomy" id="589162"/>
    <lineage>
        <taxon>Bacteria</taxon>
        <taxon>Bacillati</taxon>
        <taxon>Actinomycetota</taxon>
        <taxon>Actinomycetes</taxon>
        <taxon>Mycobacteriales</taxon>
        <taxon>Gordoniaceae</taxon>
        <taxon>Gordonia</taxon>
    </lineage>
</organism>
<comment type="pathway">
    <text evidence="3 19">Cofactor biosynthesis; adenosylcobalamin biosynthesis; adenosylcobalamin from cob(II)yrinate a,c-diamide: step 7/7.</text>
</comment>
<evidence type="ECO:0000256" key="8">
    <source>
        <dbReference type="ARBA" id="ARBA00022573"/>
    </source>
</evidence>
<evidence type="ECO:0000256" key="2">
    <source>
        <dbReference type="ARBA" id="ARBA00004651"/>
    </source>
</evidence>
<evidence type="ECO:0000256" key="1">
    <source>
        <dbReference type="ARBA" id="ARBA00001946"/>
    </source>
</evidence>
<evidence type="ECO:0000256" key="9">
    <source>
        <dbReference type="ARBA" id="ARBA00022679"/>
    </source>
</evidence>
<evidence type="ECO:0000256" key="10">
    <source>
        <dbReference type="ARBA" id="ARBA00022692"/>
    </source>
</evidence>
<gene>
    <name evidence="19 20" type="primary">cobS</name>
    <name evidence="20" type="ORF">nbrc107697_26320</name>
</gene>
<keyword evidence="12 19" id="KW-1133">Transmembrane helix</keyword>
<evidence type="ECO:0000256" key="4">
    <source>
        <dbReference type="ARBA" id="ARBA00010561"/>
    </source>
</evidence>
<dbReference type="OrthoDB" id="9794223at2"/>
<dbReference type="InterPro" id="IPR003805">
    <property type="entry name" value="CobS"/>
</dbReference>
<evidence type="ECO:0000256" key="7">
    <source>
        <dbReference type="ARBA" id="ARBA00022475"/>
    </source>
</evidence>
<dbReference type="EMBL" id="BJOU01000002">
    <property type="protein sequence ID" value="GED98593.1"/>
    <property type="molecule type" value="Genomic_DNA"/>
</dbReference>
<dbReference type="GO" id="GO:0009236">
    <property type="term" value="P:cobalamin biosynthetic process"/>
    <property type="evidence" value="ECO:0007669"/>
    <property type="project" value="UniProtKB-UniRule"/>
</dbReference>
<evidence type="ECO:0000256" key="11">
    <source>
        <dbReference type="ARBA" id="ARBA00022842"/>
    </source>
</evidence>
<keyword evidence="9 19" id="KW-0808">Transferase</keyword>
<evidence type="ECO:0000256" key="16">
    <source>
        <dbReference type="ARBA" id="ARBA00032853"/>
    </source>
</evidence>
<comment type="function">
    <text evidence="14 19">Joins adenosylcobinamide-GDP and alpha-ribazole to generate adenosylcobalamin (Ado-cobalamin). Also synthesizes adenosylcobalamin 5'-phosphate from adenosylcobinamide-GDP and alpha-ribazole 5'-phosphate.</text>
</comment>
<keyword evidence="11 19" id="KW-0460">Magnesium</keyword>
<evidence type="ECO:0000256" key="14">
    <source>
        <dbReference type="ARBA" id="ARBA00025228"/>
    </source>
</evidence>
<evidence type="ECO:0000313" key="21">
    <source>
        <dbReference type="Proteomes" id="UP000444980"/>
    </source>
</evidence>
<comment type="cofactor">
    <cofactor evidence="1 19">
        <name>Mg(2+)</name>
        <dbReference type="ChEBI" id="CHEBI:18420"/>
    </cofactor>
</comment>
<feature type="transmembrane region" description="Helical" evidence="19">
    <location>
        <begin position="234"/>
        <end position="251"/>
    </location>
</feature>
<evidence type="ECO:0000256" key="3">
    <source>
        <dbReference type="ARBA" id="ARBA00004663"/>
    </source>
</evidence>
<dbReference type="PANTHER" id="PTHR34148:SF1">
    <property type="entry name" value="ADENOSYLCOBINAMIDE-GDP RIBAZOLETRANSFERASE"/>
    <property type="match status" value="1"/>
</dbReference>
<evidence type="ECO:0000256" key="5">
    <source>
        <dbReference type="ARBA" id="ARBA00013200"/>
    </source>
</evidence>
<keyword evidence="13 19" id="KW-0472">Membrane</keyword>
<proteinExistence type="inferred from homology"/>
<keyword evidence="7 19" id="KW-1003">Cell membrane</keyword>
<evidence type="ECO:0000256" key="12">
    <source>
        <dbReference type="ARBA" id="ARBA00022989"/>
    </source>
</evidence>
<dbReference type="GO" id="GO:0051073">
    <property type="term" value="F:adenosylcobinamide-GDP ribazoletransferase activity"/>
    <property type="evidence" value="ECO:0007669"/>
    <property type="project" value="UniProtKB-UniRule"/>
</dbReference>
<feature type="transmembrane region" description="Helical" evidence="19">
    <location>
        <begin position="67"/>
        <end position="84"/>
    </location>
</feature>
<dbReference type="Pfam" id="PF02654">
    <property type="entry name" value="CobS"/>
    <property type="match status" value="1"/>
</dbReference>
<dbReference type="EC" id="2.7.8.26" evidence="5 19"/>
<evidence type="ECO:0000256" key="17">
    <source>
        <dbReference type="ARBA" id="ARBA00048623"/>
    </source>
</evidence>
<evidence type="ECO:0000256" key="18">
    <source>
        <dbReference type="ARBA" id="ARBA00049504"/>
    </source>
</evidence>
<keyword evidence="10 19" id="KW-0812">Transmembrane</keyword>
<evidence type="ECO:0000256" key="13">
    <source>
        <dbReference type="ARBA" id="ARBA00023136"/>
    </source>
</evidence>
<name>A0A7I9V0C7_9ACTN</name>
<evidence type="ECO:0000256" key="6">
    <source>
        <dbReference type="ARBA" id="ARBA00015850"/>
    </source>
</evidence>
<dbReference type="Proteomes" id="UP000444980">
    <property type="component" value="Unassembled WGS sequence"/>
</dbReference>
<evidence type="ECO:0000256" key="19">
    <source>
        <dbReference type="HAMAP-Rule" id="MF_00719"/>
    </source>
</evidence>
<sequence>MTAERRIGPLGTVRLAVSWLTVAPVGTPRATIDRRAGAAVIAVTPLVGALLGGVVAGVAWGLSHTRAPELLIGILLVAVIALATRGMHLDGLADTADGLGSYGDPQRTRDVMHDGPTGPFGAATLVLVLMITAVCFTALVSDGDWYALGFAVAVGRLGAVIGCRRRLGPADSTGFGALVAGTQRWAIPVWAGIAVAAAYPLGPAGFAAVAVVALGSWVFTAHCARRVGGINGDVLGATIELSVAAALLALVF</sequence>
<comment type="subcellular location">
    <subcellularLocation>
        <location evidence="2 19">Cell membrane</location>
        <topology evidence="2 19">Multi-pass membrane protein</topology>
    </subcellularLocation>
</comment>
<dbReference type="UniPathway" id="UPA00148">
    <property type="reaction ID" value="UER00238"/>
</dbReference>